<accession>A0A8S0W264</accession>
<feature type="compositionally biased region" description="Pro residues" evidence="1">
    <location>
        <begin position="219"/>
        <end position="229"/>
    </location>
</feature>
<gene>
    <name evidence="2" type="ORF">AAE3_LOCUS1620</name>
</gene>
<protein>
    <submittedName>
        <fullName evidence="2">Uncharacterized protein</fullName>
    </submittedName>
</protein>
<dbReference type="AlphaFoldDB" id="A0A8S0W264"/>
<evidence type="ECO:0000256" key="1">
    <source>
        <dbReference type="SAM" id="MobiDB-lite"/>
    </source>
</evidence>
<feature type="region of interest" description="Disordered" evidence="1">
    <location>
        <begin position="195"/>
        <end position="229"/>
    </location>
</feature>
<reference evidence="2 3" key="1">
    <citation type="submission" date="2020-01" db="EMBL/GenBank/DDBJ databases">
        <authorList>
            <person name="Gupta K D."/>
        </authorList>
    </citation>
    <scope>NUCLEOTIDE SEQUENCE [LARGE SCALE GENOMIC DNA]</scope>
</reference>
<dbReference type="Proteomes" id="UP000467700">
    <property type="component" value="Unassembled WGS sequence"/>
</dbReference>
<dbReference type="EMBL" id="CACVBS010000024">
    <property type="protein sequence ID" value="CAA7259374.1"/>
    <property type="molecule type" value="Genomic_DNA"/>
</dbReference>
<comment type="caution">
    <text evidence="2">The sequence shown here is derived from an EMBL/GenBank/DDBJ whole genome shotgun (WGS) entry which is preliminary data.</text>
</comment>
<proteinExistence type="predicted"/>
<evidence type="ECO:0000313" key="2">
    <source>
        <dbReference type="EMBL" id="CAA7259374.1"/>
    </source>
</evidence>
<sequence>MSYRQGANYNNLTHTSTSSNTFDELKEYPCTFPYLLSSQALQMPHTLLSFSGHHTSYEDFQPAGSGSSFQPFYQATHQYEVAHSGIRDLPPRKAATDVPERGVKRSASFANLDCGATTSRRRQEPLLQLPNNPQPSYELTLPIPYLADINVGFSAEANGSLRVPMSDTINDIGVGFDLVDDQYDWTSMLAQPRIRSESAESIQVEANPSAPDIDLRSTAPPPALKPPRH</sequence>
<evidence type="ECO:0000313" key="3">
    <source>
        <dbReference type="Proteomes" id="UP000467700"/>
    </source>
</evidence>
<name>A0A8S0W264_CYCAE</name>
<organism evidence="2 3">
    <name type="scientific">Cyclocybe aegerita</name>
    <name type="common">Black poplar mushroom</name>
    <name type="synonym">Agrocybe aegerita</name>
    <dbReference type="NCBI Taxonomy" id="1973307"/>
    <lineage>
        <taxon>Eukaryota</taxon>
        <taxon>Fungi</taxon>
        <taxon>Dikarya</taxon>
        <taxon>Basidiomycota</taxon>
        <taxon>Agaricomycotina</taxon>
        <taxon>Agaricomycetes</taxon>
        <taxon>Agaricomycetidae</taxon>
        <taxon>Agaricales</taxon>
        <taxon>Agaricineae</taxon>
        <taxon>Bolbitiaceae</taxon>
        <taxon>Cyclocybe</taxon>
    </lineage>
</organism>
<keyword evidence="3" id="KW-1185">Reference proteome</keyword>